<keyword evidence="4" id="KW-1185">Reference proteome</keyword>
<feature type="chain" id="PRO_5034218134" description="Het-C-domain-containing protein" evidence="2">
    <location>
        <begin position="28"/>
        <end position="1068"/>
    </location>
</feature>
<dbReference type="GO" id="GO:0003735">
    <property type="term" value="F:structural constituent of ribosome"/>
    <property type="evidence" value="ECO:0007669"/>
    <property type="project" value="InterPro"/>
</dbReference>
<feature type="compositionally biased region" description="Gly residues" evidence="1">
    <location>
        <begin position="1041"/>
        <end position="1068"/>
    </location>
</feature>
<dbReference type="GO" id="GO:0005840">
    <property type="term" value="C:ribosome"/>
    <property type="evidence" value="ECO:0007669"/>
    <property type="project" value="InterPro"/>
</dbReference>
<dbReference type="AlphaFoldDB" id="A0A8H5EV15"/>
<dbReference type="InterPro" id="IPR035980">
    <property type="entry name" value="Ribosomal_bS6_sf"/>
</dbReference>
<feature type="compositionally biased region" description="Polar residues" evidence="1">
    <location>
        <begin position="773"/>
        <end position="802"/>
    </location>
</feature>
<dbReference type="GO" id="GO:0019843">
    <property type="term" value="F:rRNA binding"/>
    <property type="evidence" value="ECO:0007669"/>
    <property type="project" value="InterPro"/>
</dbReference>
<evidence type="ECO:0008006" key="5">
    <source>
        <dbReference type="Google" id="ProtNLM"/>
    </source>
</evidence>
<name>A0A8H5EV15_9AGAR</name>
<evidence type="ECO:0000256" key="2">
    <source>
        <dbReference type="SAM" id="SignalP"/>
    </source>
</evidence>
<feature type="region of interest" description="Disordered" evidence="1">
    <location>
        <begin position="631"/>
        <end position="1068"/>
    </location>
</feature>
<proteinExistence type="predicted"/>
<evidence type="ECO:0000313" key="3">
    <source>
        <dbReference type="EMBL" id="KAF5313093.1"/>
    </source>
</evidence>
<feature type="region of interest" description="Disordered" evidence="1">
    <location>
        <begin position="559"/>
        <end position="605"/>
    </location>
</feature>
<gene>
    <name evidence="3" type="ORF">D9619_002668</name>
</gene>
<feature type="compositionally biased region" description="Basic and acidic residues" evidence="1">
    <location>
        <begin position="912"/>
        <end position="924"/>
    </location>
</feature>
<feature type="compositionally biased region" description="Polar residues" evidence="1">
    <location>
        <begin position="594"/>
        <end position="605"/>
    </location>
</feature>
<dbReference type="PANTHER" id="PTHR14905">
    <property type="entry name" value="NG37"/>
    <property type="match status" value="1"/>
</dbReference>
<dbReference type="OrthoDB" id="2506204at2759"/>
<feature type="compositionally biased region" description="Low complexity" evidence="1">
    <location>
        <begin position="803"/>
        <end position="813"/>
    </location>
</feature>
<dbReference type="Pfam" id="PF07217">
    <property type="entry name" value="Het-C"/>
    <property type="match status" value="1"/>
</dbReference>
<sequence length="1068" mass="116100">MGFTPNITNTFFLLTIIVVLLPVETYAFGAGDIPDFAYLNDKAFRHGDIENILENLVKSAGGVAVGGGGLLGFASSVIKHVAGGSKFTKSDIKKVYFGNWLRDYSQAMDIAGLSKLSADTLVLVVATFGFASEEFEVTADRLGVYLPIEHIDNPKGYAEKEGDARNFHPKLRPPVSSRELEIDSNTGMKKYIATEGQGWDTSTAFIRRTFRACIEAGRRANGREGAELWEAYRLLGTGLHTMEDLLAHSNWCEIALRKLGHRNVFCHVGDRVTVNTPNGPAPPLVTGTFGSADFMHSLLGEAGDKLSQASVTDLSEKISNASPNKGPNIEGLKNIISKFGGGNEDKLDQGEEIKKQSQGYNFDPDNVCPPDVQKKLLDLLKWHDDVMRTITKKIEMVPGLTHLLEQFSNDLNAYIYTVLAPYLGPILTQATSALNEGSKAVIDTDDQYEVFNNPNASDPSHSLLSKDHFGLILNEPAGKIAQVVVENSVNLIVEAWSNDSNPDRVIDRILEAFHHPYYATGRSEIQEKMFDHMSRWIGGYGNETDEILGLLTKESVRDHKNKRPGLEDTEEAGYGGCGHGYKPANTPASKPAGISSNTYGQSQTSHGASYMAAGAAAGYAAQSTYSTTQSHSQTYSTQSHSQSYVSSSTGGYGSQRRDDDDNRYGGHQQPHKQDNTSYGQHGRDDTPSYGGQRRDDTPSYGGQKRDDDAYGGQRRDDNPSSNQRRDDQQYGGTPRRDENPTYGGRRKDDDDNSNSGRQYGGAQQTGGYAPSYGQPQSTYGASQQTGGYAPSYGQTQSTYPSTQQAGGYAPAQGGRKHEDDDDSRGYGKKSSKRDDDSDNDKRQKHEQYGYGRKKKDDDSDDDQKNKSSYGGGRNKKEDSDDDKKYKPSYSARKDDTDDDKKYKPVYGGGSKPKKDGSDSDDDRKKGRGKHGGRRDDDDDKPSGYSQPGRGGYGGQQDDDGETYNRGQSGRGGYGGRGNDDNYGQGRGGHGGQDRDENSGHRQPGRGGYGGQDETYGVDQLNIGGGGRRRADDDDDNDGRRGQFGRGQGGYGEHQGRGGGGGGYGGGGY</sequence>
<feature type="compositionally biased region" description="Basic and acidic residues" evidence="1">
    <location>
        <begin position="681"/>
        <end position="749"/>
    </location>
</feature>
<feature type="compositionally biased region" description="Basic and acidic residues" evidence="1">
    <location>
        <begin position="854"/>
        <end position="865"/>
    </location>
</feature>
<evidence type="ECO:0000256" key="1">
    <source>
        <dbReference type="SAM" id="MobiDB-lite"/>
    </source>
</evidence>
<feature type="compositionally biased region" description="Basic and acidic residues" evidence="1">
    <location>
        <begin position="655"/>
        <end position="664"/>
    </location>
</feature>
<dbReference type="PANTHER" id="PTHR14905:SF7">
    <property type="entry name" value="VON WILLEBRAND FACTOR A DOMAIN-CONTAINING PROTEIN 7"/>
    <property type="match status" value="1"/>
</dbReference>
<feature type="compositionally biased region" description="Basic and acidic residues" evidence="1">
    <location>
        <begin position="874"/>
        <end position="902"/>
    </location>
</feature>
<feature type="signal peptide" evidence="2">
    <location>
        <begin position="1"/>
        <end position="27"/>
    </location>
</feature>
<feature type="compositionally biased region" description="Low complexity" evidence="1">
    <location>
        <begin position="756"/>
        <end position="769"/>
    </location>
</feature>
<comment type="caution">
    <text evidence="3">The sequence shown here is derived from an EMBL/GenBank/DDBJ whole genome shotgun (WGS) entry which is preliminary data.</text>
</comment>
<accession>A0A8H5EV15</accession>
<dbReference type="InterPro" id="IPR052577">
    <property type="entry name" value="VWA7"/>
</dbReference>
<dbReference type="InterPro" id="IPR010816">
    <property type="entry name" value="Het-C"/>
</dbReference>
<protein>
    <recommendedName>
        <fullName evidence="5">Het-C-domain-containing protein</fullName>
    </recommendedName>
</protein>
<dbReference type="EMBL" id="JAACJJ010000056">
    <property type="protein sequence ID" value="KAF5313093.1"/>
    <property type="molecule type" value="Genomic_DNA"/>
</dbReference>
<dbReference type="SUPFAM" id="SSF54995">
    <property type="entry name" value="Ribosomal protein S6"/>
    <property type="match status" value="1"/>
</dbReference>
<dbReference type="GO" id="GO:0006412">
    <property type="term" value="P:translation"/>
    <property type="evidence" value="ECO:0007669"/>
    <property type="project" value="InterPro"/>
</dbReference>
<reference evidence="3 4" key="1">
    <citation type="journal article" date="2020" name="ISME J.">
        <title>Uncovering the hidden diversity of litter-decomposition mechanisms in mushroom-forming fungi.</title>
        <authorList>
            <person name="Floudas D."/>
            <person name="Bentzer J."/>
            <person name="Ahren D."/>
            <person name="Johansson T."/>
            <person name="Persson P."/>
            <person name="Tunlid A."/>
        </authorList>
    </citation>
    <scope>NUCLEOTIDE SEQUENCE [LARGE SCALE GENOMIC DNA]</scope>
    <source>
        <strain evidence="3 4">CBS 101986</strain>
    </source>
</reference>
<evidence type="ECO:0000313" key="4">
    <source>
        <dbReference type="Proteomes" id="UP000567179"/>
    </source>
</evidence>
<feature type="compositionally biased region" description="Low complexity" evidence="1">
    <location>
        <begin position="631"/>
        <end position="649"/>
    </location>
</feature>
<feature type="compositionally biased region" description="Basic and acidic residues" evidence="1">
    <location>
        <begin position="832"/>
        <end position="847"/>
    </location>
</feature>
<keyword evidence="2" id="KW-0732">Signal</keyword>
<dbReference type="Proteomes" id="UP000567179">
    <property type="component" value="Unassembled WGS sequence"/>
</dbReference>
<organism evidence="3 4">
    <name type="scientific">Psilocybe cf. subviscida</name>
    <dbReference type="NCBI Taxonomy" id="2480587"/>
    <lineage>
        <taxon>Eukaryota</taxon>
        <taxon>Fungi</taxon>
        <taxon>Dikarya</taxon>
        <taxon>Basidiomycota</taxon>
        <taxon>Agaricomycotina</taxon>
        <taxon>Agaricomycetes</taxon>
        <taxon>Agaricomycetidae</taxon>
        <taxon>Agaricales</taxon>
        <taxon>Agaricineae</taxon>
        <taxon>Strophariaceae</taxon>
        <taxon>Psilocybe</taxon>
    </lineage>
</organism>